<feature type="region of interest" description="Disordered" evidence="1">
    <location>
        <begin position="54"/>
        <end position="80"/>
    </location>
</feature>
<evidence type="ECO:0000256" key="1">
    <source>
        <dbReference type="SAM" id="MobiDB-lite"/>
    </source>
</evidence>
<dbReference type="EMBL" id="CAVNYO010000419">
    <property type="protein sequence ID" value="CAK5277210.1"/>
    <property type="molecule type" value="Genomic_DNA"/>
</dbReference>
<feature type="compositionally biased region" description="Basic residues" evidence="1">
    <location>
        <begin position="1"/>
        <end position="16"/>
    </location>
</feature>
<sequence>ITPRARSCRQRAHSISRRSSSGRSRYARRTGPRLIASRMPKLMPCPPTGLWMCAASPTRRTTPPPGSRANARSAMAERVL</sequence>
<dbReference type="Proteomes" id="UP001295794">
    <property type="component" value="Unassembled WGS sequence"/>
</dbReference>
<evidence type="ECO:0000313" key="2">
    <source>
        <dbReference type="EMBL" id="CAK5277210.1"/>
    </source>
</evidence>
<comment type="caution">
    <text evidence="2">The sequence shown here is derived from an EMBL/GenBank/DDBJ whole genome shotgun (WGS) entry which is preliminary data.</text>
</comment>
<gene>
    <name evidence="2" type="ORF">MYCIT1_LOCUS26077</name>
</gene>
<feature type="non-terminal residue" evidence="2">
    <location>
        <position position="1"/>
    </location>
</feature>
<proteinExistence type="predicted"/>
<feature type="region of interest" description="Disordered" evidence="1">
    <location>
        <begin position="1"/>
        <end position="31"/>
    </location>
</feature>
<protein>
    <submittedName>
        <fullName evidence="2">Uncharacterized protein</fullName>
    </submittedName>
</protein>
<keyword evidence="3" id="KW-1185">Reference proteome</keyword>
<name>A0AAD2K3P2_9AGAR</name>
<reference evidence="2" key="1">
    <citation type="submission" date="2023-11" db="EMBL/GenBank/DDBJ databases">
        <authorList>
            <person name="De Vega J J."/>
            <person name="De Vega J J."/>
        </authorList>
    </citation>
    <scope>NUCLEOTIDE SEQUENCE</scope>
</reference>
<accession>A0AAD2K3P2</accession>
<evidence type="ECO:0000313" key="3">
    <source>
        <dbReference type="Proteomes" id="UP001295794"/>
    </source>
</evidence>
<organism evidence="2 3">
    <name type="scientific">Mycena citricolor</name>
    <dbReference type="NCBI Taxonomy" id="2018698"/>
    <lineage>
        <taxon>Eukaryota</taxon>
        <taxon>Fungi</taxon>
        <taxon>Dikarya</taxon>
        <taxon>Basidiomycota</taxon>
        <taxon>Agaricomycotina</taxon>
        <taxon>Agaricomycetes</taxon>
        <taxon>Agaricomycetidae</taxon>
        <taxon>Agaricales</taxon>
        <taxon>Marasmiineae</taxon>
        <taxon>Mycenaceae</taxon>
        <taxon>Mycena</taxon>
    </lineage>
</organism>
<dbReference type="AlphaFoldDB" id="A0AAD2K3P2"/>